<dbReference type="GO" id="GO:0005524">
    <property type="term" value="F:ATP binding"/>
    <property type="evidence" value="ECO:0007669"/>
    <property type="project" value="UniProtKB-KW"/>
</dbReference>
<dbReference type="GO" id="GO:0016887">
    <property type="term" value="F:ATP hydrolysis activity"/>
    <property type="evidence" value="ECO:0007669"/>
    <property type="project" value="TreeGrafter"/>
</dbReference>
<dbReference type="PANTHER" id="PTHR11638:SF86">
    <property type="entry name" value="CHAPERONE PROTEIN CLPB4, MITOCHONDRIAL"/>
    <property type="match status" value="1"/>
</dbReference>
<sequence length="227" mass="25094">MCSLVLALPIGLVLVTDYYTYCKPNTKALPIGLVLVTDYYTYCKPNTKALPIGLVLVTDYYTYCKPNTKLISLDMGSLVVGAKHRGEFKERLKAVLKEVNTSNGQIGIFINEIHKPDSGANDITHKAQGLTCFLNCTRITHKAQGVTCVAAKWNDFSIFRALEQAGNGLQYLFRSTTLNQKTKHEISLGVDIYNSKAFIKDTSATTKFTFFTPISDEVAGISCDDIQ</sequence>
<dbReference type="STRING" id="35608.A0A2U1N8D9"/>
<gene>
    <name evidence="4" type="ORF">CTI12_AA295310</name>
</gene>
<evidence type="ECO:0000313" key="4">
    <source>
        <dbReference type="EMBL" id="PWA69766.1"/>
    </source>
</evidence>
<dbReference type="Gene3D" id="3.40.50.300">
    <property type="entry name" value="P-loop containing nucleotide triphosphate hydrolases"/>
    <property type="match status" value="1"/>
</dbReference>
<feature type="signal peptide" evidence="3">
    <location>
        <begin position="1"/>
        <end position="22"/>
    </location>
</feature>
<evidence type="ECO:0000313" key="5">
    <source>
        <dbReference type="Proteomes" id="UP000245207"/>
    </source>
</evidence>
<dbReference type="GO" id="GO:0034605">
    <property type="term" value="P:cellular response to heat"/>
    <property type="evidence" value="ECO:0007669"/>
    <property type="project" value="TreeGrafter"/>
</dbReference>
<evidence type="ECO:0000256" key="2">
    <source>
        <dbReference type="ARBA" id="ARBA00022840"/>
    </source>
</evidence>
<proteinExistence type="predicted"/>
<keyword evidence="2" id="KW-0067">ATP-binding</keyword>
<dbReference type="EMBL" id="PKPP01003366">
    <property type="protein sequence ID" value="PWA69766.1"/>
    <property type="molecule type" value="Genomic_DNA"/>
</dbReference>
<dbReference type="OrthoDB" id="47330at2759"/>
<evidence type="ECO:0000256" key="1">
    <source>
        <dbReference type="ARBA" id="ARBA00022741"/>
    </source>
</evidence>
<dbReference type="InterPro" id="IPR050130">
    <property type="entry name" value="ClpA_ClpB"/>
</dbReference>
<dbReference type="Proteomes" id="UP000245207">
    <property type="component" value="Unassembled WGS sequence"/>
</dbReference>
<dbReference type="SUPFAM" id="SSF52540">
    <property type="entry name" value="P-loop containing nucleoside triphosphate hydrolases"/>
    <property type="match status" value="1"/>
</dbReference>
<dbReference type="AlphaFoldDB" id="A0A2U1N8D9"/>
<dbReference type="InterPro" id="IPR021924">
    <property type="entry name" value="DUF3537"/>
</dbReference>
<dbReference type="Pfam" id="PF12056">
    <property type="entry name" value="DUF3537"/>
    <property type="match status" value="1"/>
</dbReference>
<keyword evidence="1" id="KW-0547">Nucleotide-binding</keyword>
<name>A0A2U1N8D9_ARTAN</name>
<protein>
    <submittedName>
        <fullName evidence="4">ATPase, AAA-type, core</fullName>
    </submittedName>
</protein>
<evidence type="ECO:0000256" key="3">
    <source>
        <dbReference type="SAM" id="SignalP"/>
    </source>
</evidence>
<dbReference type="GO" id="GO:0005737">
    <property type="term" value="C:cytoplasm"/>
    <property type="evidence" value="ECO:0007669"/>
    <property type="project" value="TreeGrafter"/>
</dbReference>
<accession>A0A2U1N8D9</accession>
<comment type="caution">
    <text evidence="4">The sequence shown here is derived from an EMBL/GenBank/DDBJ whole genome shotgun (WGS) entry which is preliminary data.</text>
</comment>
<dbReference type="PANTHER" id="PTHR11638">
    <property type="entry name" value="ATP-DEPENDENT CLP PROTEASE"/>
    <property type="match status" value="1"/>
</dbReference>
<reference evidence="4 5" key="1">
    <citation type="journal article" date="2018" name="Mol. Plant">
        <title>The genome of Artemisia annua provides insight into the evolution of Asteraceae family and artemisinin biosynthesis.</title>
        <authorList>
            <person name="Shen Q."/>
            <person name="Zhang L."/>
            <person name="Liao Z."/>
            <person name="Wang S."/>
            <person name="Yan T."/>
            <person name="Shi P."/>
            <person name="Liu M."/>
            <person name="Fu X."/>
            <person name="Pan Q."/>
            <person name="Wang Y."/>
            <person name="Lv Z."/>
            <person name="Lu X."/>
            <person name="Zhang F."/>
            <person name="Jiang W."/>
            <person name="Ma Y."/>
            <person name="Chen M."/>
            <person name="Hao X."/>
            <person name="Li L."/>
            <person name="Tang Y."/>
            <person name="Lv G."/>
            <person name="Zhou Y."/>
            <person name="Sun X."/>
            <person name="Brodelius P.E."/>
            <person name="Rose J.K.C."/>
            <person name="Tang K."/>
        </authorList>
    </citation>
    <scope>NUCLEOTIDE SEQUENCE [LARGE SCALE GENOMIC DNA]</scope>
    <source>
        <strain evidence="5">cv. Huhao1</strain>
        <tissue evidence="4">Leaf</tissue>
    </source>
</reference>
<keyword evidence="3" id="KW-0732">Signal</keyword>
<keyword evidence="5" id="KW-1185">Reference proteome</keyword>
<organism evidence="4 5">
    <name type="scientific">Artemisia annua</name>
    <name type="common">Sweet wormwood</name>
    <dbReference type="NCBI Taxonomy" id="35608"/>
    <lineage>
        <taxon>Eukaryota</taxon>
        <taxon>Viridiplantae</taxon>
        <taxon>Streptophyta</taxon>
        <taxon>Embryophyta</taxon>
        <taxon>Tracheophyta</taxon>
        <taxon>Spermatophyta</taxon>
        <taxon>Magnoliopsida</taxon>
        <taxon>eudicotyledons</taxon>
        <taxon>Gunneridae</taxon>
        <taxon>Pentapetalae</taxon>
        <taxon>asterids</taxon>
        <taxon>campanulids</taxon>
        <taxon>Asterales</taxon>
        <taxon>Asteraceae</taxon>
        <taxon>Asteroideae</taxon>
        <taxon>Anthemideae</taxon>
        <taxon>Artemisiinae</taxon>
        <taxon>Artemisia</taxon>
    </lineage>
</organism>
<dbReference type="InterPro" id="IPR027417">
    <property type="entry name" value="P-loop_NTPase"/>
</dbReference>
<feature type="chain" id="PRO_5015415687" evidence="3">
    <location>
        <begin position="23"/>
        <end position="227"/>
    </location>
</feature>